<sequence>MEKKSINFWETSNMAVQIRRMCCPECEGEFYEIDDHVLEDCPICHVALFDEPETMEWDSTTYTLIVDHKTGVPSVIRNDEYEPVLRDSAIVPTESAQASAGGRIGGSHE</sequence>
<protein>
    <submittedName>
        <fullName evidence="2">Uncharacterized protein</fullName>
    </submittedName>
</protein>
<proteinExistence type="predicted"/>
<dbReference type="Proteomes" id="UP000070252">
    <property type="component" value="Unassembled WGS sequence"/>
</dbReference>
<gene>
    <name evidence="1" type="ORF">AML91_01875</name>
    <name evidence="2" type="ORF">SAMN05216191_13432</name>
</gene>
<dbReference type="Proteomes" id="UP000182783">
    <property type="component" value="Unassembled WGS sequence"/>
</dbReference>
<dbReference type="RefSeq" id="WP_062519452.1">
    <property type="nucleotide sequence ID" value="NZ_CP048429.1"/>
</dbReference>
<reference evidence="1 3" key="1">
    <citation type="submission" date="2015-08" db="EMBL/GenBank/DDBJ databases">
        <title>Genome of Paenibacillus jilunlii.</title>
        <authorList>
            <person name="Sant'Anna F.H."/>
            <person name="Ambrosini A."/>
            <person name="Souza R."/>
            <person name="Bach E."/>
            <person name="Fernandes G."/>
            <person name="Balsanelli E."/>
            <person name="Baura V.A."/>
            <person name="Pedrosa F.O."/>
            <person name="Souza E.M."/>
            <person name="Passaglia L."/>
        </authorList>
    </citation>
    <scope>NUCLEOTIDE SEQUENCE [LARGE SCALE GENOMIC DNA]</scope>
    <source>
        <strain evidence="1 3">DSM 23019</strain>
    </source>
</reference>
<reference evidence="2 4" key="2">
    <citation type="submission" date="2016-10" db="EMBL/GenBank/DDBJ databases">
        <authorList>
            <person name="de Groot N.N."/>
        </authorList>
    </citation>
    <scope>NUCLEOTIDE SEQUENCE [LARGE SCALE GENOMIC DNA]</scope>
    <source>
        <strain evidence="2 4">CGMCC 1.10239</strain>
    </source>
</reference>
<organism evidence="2 4">
    <name type="scientific">Paenibacillus jilunlii</name>
    <dbReference type="NCBI Taxonomy" id="682956"/>
    <lineage>
        <taxon>Bacteria</taxon>
        <taxon>Bacillati</taxon>
        <taxon>Bacillota</taxon>
        <taxon>Bacilli</taxon>
        <taxon>Bacillales</taxon>
        <taxon>Paenibacillaceae</taxon>
        <taxon>Paenibacillus</taxon>
    </lineage>
</organism>
<dbReference type="EMBL" id="LIPY01000082">
    <property type="protein sequence ID" value="KWX79942.1"/>
    <property type="molecule type" value="Genomic_DNA"/>
</dbReference>
<evidence type="ECO:0000313" key="2">
    <source>
        <dbReference type="EMBL" id="SDN27400.1"/>
    </source>
</evidence>
<dbReference type="OrthoDB" id="9938423at2"/>
<dbReference type="EMBL" id="FNGM01000034">
    <property type="protein sequence ID" value="SDN27400.1"/>
    <property type="molecule type" value="Genomic_DNA"/>
</dbReference>
<name>A0A1H0A1G8_9BACL</name>
<accession>A0A1H0A1G8</accession>
<evidence type="ECO:0000313" key="4">
    <source>
        <dbReference type="Proteomes" id="UP000182783"/>
    </source>
</evidence>
<evidence type="ECO:0000313" key="3">
    <source>
        <dbReference type="Proteomes" id="UP000070252"/>
    </source>
</evidence>
<keyword evidence="3" id="KW-1185">Reference proteome</keyword>
<dbReference type="AlphaFoldDB" id="A0A1H0A1G8"/>
<evidence type="ECO:0000313" key="1">
    <source>
        <dbReference type="EMBL" id="KWX79942.1"/>
    </source>
</evidence>